<dbReference type="GO" id="GO:0000271">
    <property type="term" value="P:polysaccharide biosynthetic process"/>
    <property type="evidence" value="ECO:0007669"/>
    <property type="project" value="TreeGrafter"/>
</dbReference>
<proteinExistence type="inferred from homology"/>
<feature type="active site" description="Proton acceptor" evidence="3">
    <location>
        <position position="182"/>
    </location>
</feature>
<keyword evidence="1 4" id="KW-0663">Pyridoxal phosphate</keyword>
<evidence type="ECO:0000313" key="6">
    <source>
        <dbReference type="EMBL" id="HGQ76763.1"/>
    </source>
</evidence>
<dbReference type="EMBL" id="DTBH01000054">
    <property type="protein sequence ID" value="HGQ76763.1"/>
    <property type="molecule type" value="Genomic_DNA"/>
</dbReference>
<dbReference type="GO" id="GO:0030170">
    <property type="term" value="F:pyridoxal phosphate binding"/>
    <property type="evidence" value="ECO:0007669"/>
    <property type="project" value="TreeGrafter"/>
</dbReference>
<dbReference type="PANTHER" id="PTHR30244:SF9">
    <property type="entry name" value="PROTEIN RV3402C"/>
    <property type="match status" value="1"/>
</dbReference>
<organism evidence="6">
    <name type="scientific">Fervidobacterium pennivorans</name>
    <dbReference type="NCBI Taxonomy" id="93466"/>
    <lineage>
        <taxon>Bacteria</taxon>
        <taxon>Thermotogati</taxon>
        <taxon>Thermotogota</taxon>
        <taxon>Thermotogae</taxon>
        <taxon>Thermotogales</taxon>
        <taxon>Fervidobacteriaceae</taxon>
        <taxon>Fervidobacterium</taxon>
    </lineage>
</organism>
<dbReference type="PIRSF" id="PIRSF000390">
    <property type="entry name" value="PLP_StrS"/>
    <property type="match status" value="1"/>
</dbReference>
<comment type="caution">
    <text evidence="6">The sequence shown here is derived from an EMBL/GenBank/DDBJ whole genome shotgun (WGS) entry which is preliminary data.</text>
</comment>
<evidence type="ECO:0000256" key="5">
    <source>
        <dbReference type="RuleBase" id="RU004508"/>
    </source>
</evidence>
<feature type="modified residue" description="N6-(pyridoxal phosphate)lysine" evidence="4">
    <location>
        <position position="182"/>
    </location>
</feature>
<dbReference type="SUPFAM" id="SSF53383">
    <property type="entry name" value="PLP-dependent transferases"/>
    <property type="match status" value="1"/>
</dbReference>
<dbReference type="PANTHER" id="PTHR30244">
    <property type="entry name" value="TRANSAMINASE"/>
    <property type="match status" value="1"/>
</dbReference>
<evidence type="ECO:0000256" key="1">
    <source>
        <dbReference type="ARBA" id="ARBA00022898"/>
    </source>
</evidence>
<evidence type="ECO:0000256" key="3">
    <source>
        <dbReference type="PIRSR" id="PIRSR000390-1"/>
    </source>
</evidence>
<evidence type="ECO:0000256" key="2">
    <source>
        <dbReference type="ARBA" id="ARBA00037999"/>
    </source>
</evidence>
<protein>
    <submittedName>
        <fullName evidence="6">DegT/DnrJ/EryC1/StrS family aminotransferase</fullName>
    </submittedName>
</protein>
<keyword evidence="6" id="KW-0808">Transferase</keyword>
<gene>
    <name evidence="6" type="ORF">ENU12_02320</name>
</gene>
<dbReference type="GO" id="GO:0008483">
    <property type="term" value="F:transaminase activity"/>
    <property type="evidence" value="ECO:0007669"/>
    <property type="project" value="UniProtKB-KW"/>
</dbReference>
<comment type="similarity">
    <text evidence="2 5">Belongs to the DegT/DnrJ/EryC1 family.</text>
</comment>
<dbReference type="CDD" id="cd00616">
    <property type="entry name" value="AHBA_syn"/>
    <property type="match status" value="1"/>
</dbReference>
<dbReference type="AlphaFoldDB" id="A0A7V4CM70"/>
<name>A0A7V4CM70_FERPE</name>
<dbReference type="InterPro" id="IPR015424">
    <property type="entry name" value="PyrdxlP-dep_Trfase"/>
</dbReference>
<dbReference type="Pfam" id="PF01041">
    <property type="entry name" value="DegT_DnrJ_EryC1"/>
    <property type="match status" value="1"/>
</dbReference>
<sequence>MINVTRSVMPSLEKYEEKIEKLWETRWLTNNGSYLQELEQKLSERFGTNCVVVSNGTLALLIAVELFEFPKGSEIIVTPFTFAATVEAIIWQGYVPVFADIDPETFNISPSEIEEKITEKTVAVMPVHVFGNPCEVERIEEIAKKHNLKVIYDAAHCFDVYYKGNSIYKYGDVSIASFHATKVFHTIEGGAIMSDNSELIRKAKRLRNFGFDENINIVEAGINAKMNEFQAVMGLLNLEIVDEDIAKRKMVFEKYKHLLSEARVEFQKINPFTTKYNYIYMPVLFETEQVRDLVFEELKVAGYNTRKYFYPSLNKVFSNQSCPNSENIASPILHLPLYGDLEGEHVENVCNIIMKIAGVK</sequence>
<keyword evidence="6" id="KW-0032">Aminotransferase</keyword>
<evidence type="ECO:0000256" key="4">
    <source>
        <dbReference type="PIRSR" id="PIRSR000390-2"/>
    </source>
</evidence>
<dbReference type="InterPro" id="IPR015421">
    <property type="entry name" value="PyrdxlP-dep_Trfase_major"/>
</dbReference>
<dbReference type="InterPro" id="IPR000653">
    <property type="entry name" value="DegT/StrS_aminotransferase"/>
</dbReference>
<dbReference type="Gene3D" id="3.40.640.10">
    <property type="entry name" value="Type I PLP-dependent aspartate aminotransferase-like (Major domain)"/>
    <property type="match status" value="1"/>
</dbReference>
<accession>A0A7V4CM70</accession>
<reference evidence="6" key="1">
    <citation type="journal article" date="2020" name="mSystems">
        <title>Genome- and Community-Level Interaction Insights into Carbon Utilization and Element Cycling Functions of Hydrothermarchaeota in Hydrothermal Sediment.</title>
        <authorList>
            <person name="Zhou Z."/>
            <person name="Liu Y."/>
            <person name="Xu W."/>
            <person name="Pan J."/>
            <person name="Luo Z.H."/>
            <person name="Li M."/>
        </authorList>
    </citation>
    <scope>NUCLEOTIDE SEQUENCE [LARGE SCALE GENOMIC DNA]</scope>
    <source>
        <strain evidence="6">SpSt-640</strain>
    </source>
</reference>